<evidence type="ECO:0000313" key="2">
    <source>
        <dbReference type="Proteomes" id="UP000499080"/>
    </source>
</evidence>
<reference evidence="1 2" key="1">
    <citation type="journal article" date="2019" name="Sci. Rep.">
        <title>Orb-weaving spider Araneus ventricosus genome elucidates the spidroin gene catalogue.</title>
        <authorList>
            <person name="Kono N."/>
            <person name="Nakamura H."/>
            <person name="Ohtoshi R."/>
            <person name="Moran D.A.P."/>
            <person name="Shinohara A."/>
            <person name="Yoshida Y."/>
            <person name="Fujiwara M."/>
            <person name="Mori M."/>
            <person name="Tomita M."/>
            <person name="Arakawa K."/>
        </authorList>
    </citation>
    <scope>NUCLEOTIDE SEQUENCE [LARGE SCALE GENOMIC DNA]</scope>
</reference>
<dbReference type="Proteomes" id="UP000499080">
    <property type="component" value="Unassembled WGS sequence"/>
</dbReference>
<dbReference type="OrthoDB" id="10652461at2759"/>
<dbReference type="EMBL" id="BGPR01003312">
    <property type="protein sequence ID" value="GBM86423.1"/>
    <property type="molecule type" value="Genomic_DNA"/>
</dbReference>
<organism evidence="1 2">
    <name type="scientific">Araneus ventricosus</name>
    <name type="common">Orbweaver spider</name>
    <name type="synonym">Epeira ventricosa</name>
    <dbReference type="NCBI Taxonomy" id="182803"/>
    <lineage>
        <taxon>Eukaryota</taxon>
        <taxon>Metazoa</taxon>
        <taxon>Ecdysozoa</taxon>
        <taxon>Arthropoda</taxon>
        <taxon>Chelicerata</taxon>
        <taxon>Arachnida</taxon>
        <taxon>Araneae</taxon>
        <taxon>Araneomorphae</taxon>
        <taxon>Entelegynae</taxon>
        <taxon>Araneoidea</taxon>
        <taxon>Araneidae</taxon>
        <taxon>Araneus</taxon>
    </lineage>
</organism>
<proteinExistence type="predicted"/>
<comment type="caution">
    <text evidence="1">The sequence shown here is derived from an EMBL/GenBank/DDBJ whole genome shotgun (WGS) entry which is preliminary data.</text>
</comment>
<keyword evidence="2" id="KW-1185">Reference proteome</keyword>
<name>A0A4Y2J843_ARAVE</name>
<protein>
    <submittedName>
        <fullName evidence="1">Uncharacterized protein</fullName>
    </submittedName>
</protein>
<sequence>MYPINNPTTPRKFPTTSLNHKASKSISHILHFSNQMAEPLNFVRIFSPKLFITGLTSIVETTPWSGIRGLKFSNHILTSKRFEPCVSCRHWSSGNRRRNNPLLLGHKGYAPHPWDPMLSSWSKLLWAFGATGILCHGRDMTNVRVIDYLPLPVKALVEVVSTMMRSLDIVLKDLTWSHDHPFVSEEAVKLSGFRNSKFRMHKTQKFVVQKRNGPRGALSDVVTLANVGICVQAINI</sequence>
<evidence type="ECO:0000313" key="1">
    <source>
        <dbReference type="EMBL" id="GBM86423.1"/>
    </source>
</evidence>
<accession>A0A4Y2J843</accession>
<gene>
    <name evidence="1" type="ORF">AVEN_35071_1</name>
</gene>
<dbReference type="AlphaFoldDB" id="A0A4Y2J843"/>